<organism evidence="2 3">
    <name type="scientific">Natronocalculus amylovorans</name>
    <dbReference type="NCBI Taxonomy" id="2917812"/>
    <lineage>
        <taxon>Archaea</taxon>
        <taxon>Methanobacteriati</taxon>
        <taxon>Methanobacteriota</taxon>
        <taxon>Stenosarchaea group</taxon>
        <taxon>Halobacteria</taxon>
        <taxon>Halobacteriales</taxon>
        <taxon>Haloferacaceae</taxon>
        <taxon>Natronocalculus</taxon>
    </lineage>
</organism>
<sequence>MEQLPPLQHAIDVEALTTLVLSGDSVCVQFVYADCTIVVHEEAIEIQ</sequence>
<reference evidence="2" key="1">
    <citation type="journal article" date="2022" name="Syst. Appl. Microbiol.">
        <title>Natronocalculus amylovorans gen. nov., sp. nov., and Natranaeroarchaeum aerophilus sp. nov., dominant culturable amylolytic natronoarchaea from hypersaline soda lakes in southwestern Siberia.</title>
        <authorList>
            <person name="Sorokin D.Y."/>
            <person name="Elcheninov A.G."/>
            <person name="Khizhniak T.V."/>
            <person name="Koenen M."/>
            <person name="Bale N.J."/>
            <person name="Damste J.S.S."/>
            <person name="Kublanov I.V."/>
        </authorList>
    </citation>
    <scope>NUCLEOTIDE SEQUENCE</scope>
    <source>
        <strain evidence="2">AArc-St2</strain>
    </source>
</reference>
<gene>
    <name evidence="2" type="ORF">AArcSt2_11065</name>
</gene>
<evidence type="ECO:0000313" key="2">
    <source>
        <dbReference type="EMBL" id="MCL9817484.1"/>
    </source>
</evidence>
<keyword evidence="3" id="KW-1185">Reference proteome</keyword>
<name>A0AAE3KBL8_9EURY</name>
<dbReference type="Pfam" id="PF18545">
    <property type="entry name" value="HalOD1"/>
    <property type="match status" value="1"/>
</dbReference>
<accession>A0AAE3KBL8</accession>
<protein>
    <recommendedName>
        <fullName evidence="1">Halobacterial output domain-containing protein</fullName>
    </recommendedName>
</protein>
<evidence type="ECO:0000259" key="1">
    <source>
        <dbReference type="Pfam" id="PF18545"/>
    </source>
</evidence>
<dbReference type="Proteomes" id="UP001203207">
    <property type="component" value="Unassembled WGS sequence"/>
</dbReference>
<comment type="caution">
    <text evidence="2">The sequence shown here is derived from an EMBL/GenBank/DDBJ whole genome shotgun (WGS) entry which is preliminary data.</text>
</comment>
<dbReference type="EMBL" id="JAKRVX010000004">
    <property type="protein sequence ID" value="MCL9817484.1"/>
    <property type="molecule type" value="Genomic_DNA"/>
</dbReference>
<reference evidence="2" key="2">
    <citation type="submission" date="2022-02" db="EMBL/GenBank/DDBJ databases">
        <authorList>
            <person name="Elcheninov A.G."/>
            <person name="Sorokin D.Y."/>
            <person name="Kublanov I.V."/>
        </authorList>
    </citation>
    <scope>NUCLEOTIDE SEQUENCE</scope>
    <source>
        <strain evidence="2">AArc-St2</strain>
    </source>
</reference>
<dbReference type="AlphaFoldDB" id="A0AAE3KBL8"/>
<evidence type="ECO:0000313" key="3">
    <source>
        <dbReference type="Proteomes" id="UP001203207"/>
    </source>
</evidence>
<dbReference type="InterPro" id="IPR040624">
    <property type="entry name" value="HalOD1"/>
</dbReference>
<feature type="domain" description="Halobacterial output" evidence="1">
    <location>
        <begin position="2"/>
        <end position="46"/>
    </location>
</feature>
<proteinExistence type="predicted"/>